<feature type="compositionally biased region" description="Basic and acidic residues" evidence="1">
    <location>
        <begin position="83"/>
        <end position="97"/>
    </location>
</feature>
<sequence length="123" mass="13564">MPAAPAVPGQCAADASEAHRRLSSSRLGAAAPLITVRFRSSTNYFAALCAHWRSLHRVVNTTEGKRDDGREEDGRGGPVLSEGKMRSDERSAREARDRRRCAGLWCKRKEGREEEGKRGLLGM</sequence>
<dbReference type="EMBL" id="WKFB01000019">
    <property type="protein sequence ID" value="KAF6738795.1"/>
    <property type="molecule type" value="Genomic_DNA"/>
</dbReference>
<feature type="compositionally biased region" description="Basic and acidic residues" evidence="1">
    <location>
        <begin position="63"/>
        <end position="75"/>
    </location>
</feature>
<dbReference type="Proteomes" id="UP000646548">
    <property type="component" value="Unassembled WGS sequence"/>
</dbReference>
<accession>A0A834FRT9</accession>
<evidence type="ECO:0000256" key="1">
    <source>
        <dbReference type="SAM" id="MobiDB-lite"/>
    </source>
</evidence>
<evidence type="ECO:0000313" key="3">
    <source>
        <dbReference type="Proteomes" id="UP000646548"/>
    </source>
</evidence>
<dbReference type="AlphaFoldDB" id="A0A834FRT9"/>
<gene>
    <name evidence="2" type="ORF">FQA47_017651</name>
</gene>
<evidence type="ECO:0000313" key="2">
    <source>
        <dbReference type="EMBL" id="KAF6738795.1"/>
    </source>
</evidence>
<comment type="caution">
    <text evidence="2">The sequence shown here is derived from an EMBL/GenBank/DDBJ whole genome shotgun (WGS) entry which is preliminary data.</text>
</comment>
<proteinExistence type="predicted"/>
<protein>
    <submittedName>
        <fullName evidence="2">Uncharacterized protein</fullName>
    </submittedName>
</protein>
<reference evidence="2" key="1">
    <citation type="journal article" name="BMC Genomics">
        <title>Long-read sequencing and de novo genome assembly of marine medaka (Oryzias melastigma).</title>
        <authorList>
            <person name="Liang P."/>
            <person name="Saqib H.S.A."/>
            <person name="Ni X."/>
            <person name="Shen Y."/>
        </authorList>
    </citation>
    <scope>NUCLEOTIDE SEQUENCE</scope>
    <source>
        <strain evidence="2">Bigg-433</strain>
    </source>
</reference>
<feature type="region of interest" description="Disordered" evidence="1">
    <location>
        <begin position="59"/>
        <end position="99"/>
    </location>
</feature>
<organism evidence="2 3">
    <name type="scientific">Oryzias melastigma</name>
    <name type="common">Marine medaka</name>
    <dbReference type="NCBI Taxonomy" id="30732"/>
    <lineage>
        <taxon>Eukaryota</taxon>
        <taxon>Metazoa</taxon>
        <taxon>Chordata</taxon>
        <taxon>Craniata</taxon>
        <taxon>Vertebrata</taxon>
        <taxon>Euteleostomi</taxon>
        <taxon>Actinopterygii</taxon>
        <taxon>Neopterygii</taxon>
        <taxon>Teleostei</taxon>
        <taxon>Neoteleostei</taxon>
        <taxon>Acanthomorphata</taxon>
        <taxon>Ovalentaria</taxon>
        <taxon>Atherinomorphae</taxon>
        <taxon>Beloniformes</taxon>
        <taxon>Adrianichthyidae</taxon>
        <taxon>Oryziinae</taxon>
        <taxon>Oryzias</taxon>
    </lineage>
</organism>
<name>A0A834FRT9_ORYME</name>